<keyword evidence="2" id="KW-1185">Reference proteome</keyword>
<evidence type="ECO:0000313" key="1">
    <source>
        <dbReference type="EMBL" id="TPR14132.1"/>
    </source>
</evidence>
<gene>
    <name evidence="1" type="ORF">DY048_04085</name>
</gene>
<proteinExistence type="predicted"/>
<comment type="caution">
    <text evidence="1">The sequence shown here is derived from an EMBL/GenBank/DDBJ whole genome shotgun (WGS) entry which is preliminary data.</text>
</comment>
<sequence length="70" mass="8010">MVTYYLLGLATINLKKTIAGSTSLYNNYTHVRIFIDDNFIHANPKNGCVKQSLDEFISEQKVPIDILNYE</sequence>
<dbReference type="RefSeq" id="WP_105987860.1">
    <property type="nucleotide sequence ID" value="NZ_POST01000003.1"/>
</dbReference>
<organism evidence="1 2">
    <name type="scientific">Apilactobacillus timberlakei</name>
    <dbReference type="NCBI Taxonomy" id="2008380"/>
    <lineage>
        <taxon>Bacteria</taxon>
        <taxon>Bacillati</taxon>
        <taxon>Bacillota</taxon>
        <taxon>Bacilli</taxon>
        <taxon>Lactobacillales</taxon>
        <taxon>Lactobacillaceae</taxon>
        <taxon>Apilactobacillus</taxon>
    </lineage>
</organism>
<reference evidence="1 2" key="1">
    <citation type="submission" date="2018-08" db="EMBL/GenBank/DDBJ databases">
        <title>Comparative genomics of wild bee and flower associated Lactobacillus reveals potential adaptation to the bee host.</title>
        <authorList>
            <person name="Vuong H.Q."/>
            <person name="Mcfrederick Q.S."/>
        </authorList>
    </citation>
    <scope>NUCLEOTIDE SEQUENCE [LARGE SCALE GENOMIC DNA]</scope>
    <source>
        <strain evidence="1 2">HV_04</strain>
    </source>
</reference>
<accession>A0ABY2YSI4</accession>
<dbReference type="Proteomes" id="UP000767392">
    <property type="component" value="Unassembled WGS sequence"/>
</dbReference>
<evidence type="ECO:0000313" key="2">
    <source>
        <dbReference type="Proteomes" id="UP000767392"/>
    </source>
</evidence>
<name>A0ABY2YSI4_9LACO</name>
<dbReference type="EMBL" id="QUAM01000003">
    <property type="protein sequence ID" value="TPR14132.1"/>
    <property type="molecule type" value="Genomic_DNA"/>
</dbReference>
<protein>
    <submittedName>
        <fullName evidence="1">Uncharacterized protein</fullName>
    </submittedName>
</protein>